<proteinExistence type="predicted"/>
<evidence type="ECO:0000313" key="7">
    <source>
        <dbReference type="EMBL" id="TFH94715.1"/>
    </source>
</evidence>
<comment type="catalytic activity">
    <reaction evidence="1">
        <text>Hydrolyzes the link between N-acetylmuramoyl residues and L-amino acid residues in certain cell-wall glycopeptides.</text>
        <dbReference type="EC" id="3.5.1.28"/>
    </reaction>
</comment>
<organism evidence="7 8">
    <name type="scientific">Porphyromonas levii</name>
    <dbReference type="NCBI Taxonomy" id="28114"/>
    <lineage>
        <taxon>Bacteria</taxon>
        <taxon>Pseudomonadati</taxon>
        <taxon>Bacteroidota</taxon>
        <taxon>Bacteroidia</taxon>
        <taxon>Bacteroidales</taxon>
        <taxon>Porphyromonadaceae</taxon>
        <taxon>Porphyromonas</taxon>
    </lineage>
</organism>
<dbReference type="PANTHER" id="PTHR30404:SF0">
    <property type="entry name" value="N-ACETYLMURAMOYL-L-ALANINE AMIDASE AMIC"/>
    <property type="match status" value="1"/>
</dbReference>
<dbReference type="GO" id="GO:0008745">
    <property type="term" value="F:N-acetylmuramoyl-L-alanine amidase activity"/>
    <property type="evidence" value="ECO:0007669"/>
    <property type="project" value="UniProtKB-EC"/>
</dbReference>
<feature type="domain" description="MurNAc-LAA" evidence="6">
    <location>
        <begin position="94"/>
        <end position="251"/>
    </location>
</feature>
<dbReference type="PANTHER" id="PTHR30404">
    <property type="entry name" value="N-ACETYLMURAMOYL-L-ALANINE AMIDASE"/>
    <property type="match status" value="1"/>
</dbReference>
<keyword evidence="8" id="KW-1185">Reference proteome</keyword>
<sequence length="366" mass="41350">MKQRIFIRWALLALALILVAPTTEARDRKGRFVVVIDPGHGGKDSGAKGRSSLEKNIVLDVALKTGAKIKALNPNIVIYYTRDNDTFIGLQQRANFANQKKADLFVSIHANSHRTGSPHGAETFVLGLHRTQDNLDVAMKENSAILYEKDHSVTYQDFDPNISESYIIFNFMQNKHLEQSIALAKVVQNGLVRSGLLNRGVKQAGFLVLREVAMPSVLVELGFISNRANENYMRSKEGSQELAQNIAKAVVAYEEKLSGRTSKNTDTPTTIEQQEETTVDTAKATEGDIYYRIQVMADKRRLKRSHFGSYSDVVRNYKEGNIYKYTFYNTTDIREAKRLQKELRKKYKDCFIVGFDANGNKVGSYY</sequence>
<dbReference type="SUPFAM" id="SSF53187">
    <property type="entry name" value="Zn-dependent exopeptidases"/>
    <property type="match status" value="1"/>
</dbReference>
<dbReference type="FunFam" id="3.40.630.40:FF:000005">
    <property type="entry name" value="N-acetylmuramoyl-L-alanine amidase (AmiA)"/>
    <property type="match status" value="1"/>
</dbReference>
<dbReference type="CDD" id="cd02696">
    <property type="entry name" value="MurNAc-LAA"/>
    <property type="match status" value="1"/>
</dbReference>
<evidence type="ECO:0000256" key="3">
    <source>
        <dbReference type="ARBA" id="ARBA00022801"/>
    </source>
</evidence>
<dbReference type="Proteomes" id="UP000297225">
    <property type="component" value="Unassembled WGS sequence"/>
</dbReference>
<evidence type="ECO:0000256" key="1">
    <source>
        <dbReference type="ARBA" id="ARBA00001561"/>
    </source>
</evidence>
<feature type="chain" id="PRO_5044017158" description="N-acetylmuramoyl-L-alanine amidase" evidence="5">
    <location>
        <begin position="26"/>
        <end position="366"/>
    </location>
</feature>
<dbReference type="EMBL" id="SPNC01000092">
    <property type="protein sequence ID" value="TFH94715.1"/>
    <property type="molecule type" value="Genomic_DNA"/>
</dbReference>
<evidence type="ECO:0000256" key="5">
    <source>
        <dbReference type="SAM" id="SignalP"/>
    </source>
</evidence>
<dbReference type="SMART" id="SM00646">
    <property type="entry name" value="Ami_3"/>
    <property type="match status" value="1"/>
</dbReference>
<dbReference type="AlphaFoldDB" id="A0A4Y8WND1"/>
<feature type="region of interest" description="Disordered" evidence="4">
    <location>
        <begin position="259"/>
        <end position="278"/>
    </location>
</feature>
<dbReference type="InterPro" id="IPR002508">
    <property type="entry name" value="MurNAc-LAA_cat"/>
</dbReference>
<protein>
    <recommendedName>
        <fullName evidence="2">N-acetylmuramoyl-L-alanine amidase</fullName>
        <ecNumber evidence="2">3.5.1.28</ecNumber>
    </recommendedName>
</protein>
<comment type="caution">
    <text evidence="7">The sequence shown here is derived from an EMBL/GenBank/DDBJ whole genome shotgun (WGS) entry which is preliminary data.</text>
</comment>
<dbReference type="GO" id="GO:0030288">
    <property type="term" value="C:outer membrane-bounded periplasmic space"/>
    <property type="evidence" value="ECO:0007669"/>
    <property type="project" value="TreeGrafter"/>
</dbReference>
<dbReference type="InterPro" id="IPR050695">
    <property type="entry name" value="N-acetylmuramoyl_amidase_3"/>
</dbReference>
<dbReference type="Pfam" id="PF01520">
    <property type="entry name" value="Amidase_3"/>
    <property type="match status" value="1"/>
</dbReference>
<gene>
    <name evidence="7" type="ORF">E4P47_06355</name>
</gene>
<keyword evidence="3" id="KW-0378">Hydrolase</keyword>
<keyword evidence="5" id="KW-0732">Signal</keyword>
<dbReference type="EC" id="3.5.1.28" evidence="2"/>
<evidence type="ECO:0000256" key="2">
    <source>
        <dbReference type="ARBA" id="ARBA00011901"/>
    </source>
</evidence>
<dbReference type="GO" id="GO:0009253">
    <property type="term" value="P:peptidoglycan catabolic process"/>
    <property type="evidence" value="ECO:0007669"/>
    <property type="project" value="InterPro"/>
</dbReference>
<feature type="signal peptide" evidence="5">
    <location>
        <begin position="1"/>
        <end position="25"/>
    </location>
</feature>
<reference evidence="7 8" key="1">
    <citation type="submission" date="2019-03" db="EMBL/GenBank/DDBJ databases">
        <title>Porphyromonas levii Isolated from the Uterus of Dairy Cows.</title>
        <authorList>
            <person name="Francis A.M."/>
        </authorList>
    </citation>
    <scope>NUCLEOTIDE SEQUENCE [LARGE SCALE GENOMIC DNA]</scope>
    <source>
        <strain evidence="7 8">AF5678</strain>
    </source>
</reference>
<dbReference type="OrthoDB" id="9806267at2"/>
<accession>A0A4Y8WND1</accession>
<dbReference type="STRING" id="1122973.GCA_000379925_01719"/>
<dbReference type="Gene3D" id="3.40.630.40">
    <property type="entry name" value="Zn-dependent exopeptidases"/>
    <property type="match status" value="1"/>
</dbReference>
<dbReference type="RefSeq" id="WP_134849486.1">
    <property type="nucleotide sequence ID" value="NZ_CP197400.1"/>
</dbReference>
<evidence type="ECO:0000256" key="4">
    <source>
        <dbReference type="SAM" id="MobiDB-lite"/>
    </source>
</evidence>
<name>A0A4Y8WND1_9PORP</name>
<evidence type="ECO:0000259" key="6">
    <source>
        <dbReference type="SMART" id="SM00646"/>
    </source>
</evidence>
<evidence type="ECO:0000313" key="8">
    <source>
        <dbReference type="Proteomes" id="UP000297225"/>
    </source>
</evidence>